<dbReference type="Pfam" id="PF00069">
    <property type="entry name" value="Pkinase"/>
    <property type="match status" value="1"/>
</dbReference>
<feature type="transmembrane region" description="Helical" evidence="7">
    <location>
        <begin position="334"/>
        <end position="357"/>
    </location>
</feature>
<feature type="region of interest" description="Disordered" evidence="6">
    <location>
        <begin position="368"/>
        <end position="435"/>
    </location>
</feature>
<dbReference type="PROSITE" id="PS00108">
    <property type="entry name" value="PROTEIN_KINASE_ST"/>
    <property type="match status" value="1"/>
</dbReference>
<dbReference type="PROSITE" id="PS00107">
    <property type="entry name" value="PROTEIN_KINASE_ATP"/>
    <property type="match status" value="1"/>
</dbReference>
<dbReference type="Proteomes" id="UP001476950">
    <property type="component" value="Unassembled WGS sequence"/>
</dbReference>
<proteinExistence type="predicted"/>
<dbReference type="InterPro" id="IPR000719">
    <property type="entry name" value="Prot_kinase_dom"/>
</dbReference>
<accession>A0ABV0KKX9</accession>
<dbReference type="EMBL" id="JAMPLM010000013">
    <property type="protein sequence ID" value="MEP1059901.1"/>
    <property type="molecule type" value="Genomic_DNA"/>
</dbReference>
<evidence type="ECO:0000256" key="7">
    <source>
        <dbReference type="SAM" id="Phobius"/>
    </source>
</evidence>
<feature type="domain" description="Protein kinase" evidence="8">
    <location>
        <begin position="14"/>
        <end position="273"/>
    </location>
</feature>
<keyword evidence="4 5" id="KW-0067">ATP-binding</keyword>
<organism evidence="9 10">
    <name type="scientific">Stenomitos frigidus AS-A4</name>
    <dbReference type="NCBI Taxonomy" id="2933935"/>
    <lineage>
        <taxon>Bacteria</taxon>
        <taxon>Bacillati</taxon>
        <taxon>Cyanobacteriota</taxon>
        <taxon>Cyanophyceae</taxon>
        <taxon>Leptolyngbyales</taxon>
        <taxon>Leptolyngbyaceae</taxon>
        <taxon>Stenomitos</taxon>
    </lineage>
</organism>
<keyword evidence="2 5" id="KW-0547">Nucleotide-binding</keyword>
<reference evidence="9 10" key="1">
    <citation type="submission" date="2022-04" db="EMBL/GenBank/DDBJ databases">
        <title>Positive selection, recombination, and allopatry shape intraspecific diversity of widespread and dominant cyanobacteria.</title>
        <authorList>
            <person name="Wei J."/>
            <person name="Shu W."/>
            <person name="Hu C."/>
        </authorList>
    </citation>
    <scope>NUCLEOTIDE SEQUENCE [LARGE SCALE GENOMIC DNA]</scope>
    <source>
        <strain evidence="9 10">AS-A4</strain>
    </source>
</reference>
<evidence type="ECO:0000256" key="2">
    <source>
        <dbReference type="ARBA" id="ARBA00022741"/>
    </source>
</evidence>
<evidence type="ECO:0000256" key="4">
    <source>
        <dbReference type="ARBA" id="ARBA00022840"/>
    </source>
</evidence>
<keyword evidence="7" id="KW-1133">Transmembrane helix</keyword>
<evidence type="ECO:0000256" key="6">
    <source>
        <dbReference type="SAM" id="MobiDB-lite"/>
    </source>
</evidence>
<evidence type="ECO:0000256" key="5">
    <source>
        <dbReference type="PROSITE-ProRule" id="PRU10141"/>
    </source>
</evidence>
<dbReference type="InterPro" id="IPR008271">
    <property type="entry name" value="Ser/Thr_kinase_AS"/>
</dbReference>
<keyword evidence="10" id="KW-1185">Reference proteome</keyword>
<keyword evidence="3 9" id="KW-0418">Kinase</keyword>
<comment type="caution">
    <text evidence="9">The sequence shown here is derived from an EMBL/GenBank/DDBJ whole genome shotgun (WGS) entry which is preliminary data.</text>
</comment>
<dbReference type="Gene3D" id="1.10.510.10">
    <property type="entry name" value="Transferase(Phosphotransferase) domain 1"/>
    <property type="match status" value="1"/>
</dbReference>
<dbReference type="PANTHER" id="PTHR43289:SF34">
    <property type="entry name" value="SERINE_THREONINE-PROTEIN KINASE YBDM-RELATED"/>
    <property type="match status" value="1"/>
</dbReference>
<feature type="compositionally biased region" description="Polar residues" evidence="6">
    <location>
        <begin position="302"/>
        <end position="318"/>
    </location>
</feature>
<evidence type="ECO:0000256" key="1">
    <source>
        <dbReference type="ARBA" id="ARBA00022679"/>
    </source>
</evidence>
<keyword evidence="7" id="KW-0812">Transmembrane</keyword>
<keyword evidence="1" id="KW-0808">Transferase</keyword>
<dbReference type="Gene3D" id="3.30.200.20">
    <property type="entry name" value="Phosphorylase Kinase, domain 1"/>
    <property type="match status" value="1"/>
</dbReference>
<dbReference type="SMART" id="SM00220">
    <property type="entry name" value="S_TKc"/>
    <property type="match status" value="1"/>
</dbReference>
<dbReference type="CDD" id="cd14014">
    <property type="entry name" value="STKc_PknB_like"/>
    <property type="match status" value="1"/>
</dbReference>
<dbReference type="GO" id="GO:0016301">
    <property type="term" value="F:kinase activity"/>
    <property type="evidence" value="ECO:0007669"/>
    <property type="project" value="UniProtKB-KW"/>
</dbReference>
<name>A0ABV0KKX9_9CYAN</name>
<feature type="region of interest" description="Disordered" evidence="6">
    <location>
        <begin position="298"/>
        <end position="326"/>
    </location>
</feature>
<evidence type="ECO:0000313" key="10">
    <source>
        <dbReference type="Proteomes" id="UP001476950"/>
    </source>
</evidence>
<feature type="compositionally biased region" description="Low complexity" evidence="6">
    <location>
        <begin position="406"/>
        <end position="416"/>
    </location>
</feature>
<dbReference type="InterPro" id="IPR011009">
    <property type="entry name" value="Kinase-like_dom_sf"/>
</dbReference>
<evidence type="ECO:0000313" key="9">
    <source>
        <dbReference type="EMBL" id="MEP1059901.1"/>
    </source>
</evidence>
<gene>
    <name evidence="9" type="ORF">NDI38_15790</name>
</gene>
<dbReference type="RefSeq" id="WP_190449618.1">
    <property type="nucleotide sequence ID" value="NZ_JAMPLM010000013.1"/>
</dbReference>
<dbReference type="InterPro" id="IPR017441">
    <property type="entry name" value="Protein_kinase_ATP_BS"/>
</dbReference>
<protein>
    <submittedName>
        <fullName evidence="9">Protein kinase</fullName>
    </submittedName>
</protein>
<dbReference type="PROSITE" id="PS50011">
    <property type="entry name" value="PROTEIN_KINASE_DOM"/>
    <property type="match status" value="1"/>
</dbReference>
<feature type="compositionally biased region" description="Low complexity" evidence="6">
    <location>
        <begin position="368"/>
        <end position="379"/>
    </location>
</feature>
<sequence>MSALIGQQLQGGKYTLDEELGRGGFGITFKATHHFLGQTVVIKTLNESLRHEPDYADYQRKFQDEARRLALCVHPNIVRVSDFFIEAGQAYMVMDYLRGPNLEALVFPNQPLPEAIAIHYARQIGSALKVVHQNGLLHRDIKPQNIILRQGTQEVVLIDFGIAREFTPGSTQNHTSLISAGYAPIEQYLSEEKRTPATDVYGLAATLYALLTARVPTASILRDRQPLPDPRELRPELSAATNQAVIRGMAVDVGYRPASMDEWLALLPDAPSIPAAPTPSLSQPAAFVPPTPTAATLAVGQRSPQRPQLPNGSVQQPDKTLAGAPATAPRQNRYLLPLLLGALLLTMLGTALIAAFYKPETPTEVIVEEPTPTPSLEPSIAASPKPLPPSPSPLSEEPPEVERSPEPSVEPSVEPETQGDDRPSTQVPAIPGFPVGTSEREVEAALGKPAQTNKGAWGDTRTALYEVVPNAVTLAYIYDRTSGKVRQTEASFAQSVDTLQMKVALNNMTGGQAGDILDDLEQVKQRKVNEYSFRKGNLKGVIQRNSSDRIYIGVWDANLHD</sequence>
<feature type="binding site" evidence="5">
    <location>
        <position position="43"/>
    </location>
    <ligand>
        <name>ATP</name>
        <dbReference type="ChEBI" id="CHEBI:30616"/>
    </ligand>
</feature>
<dbReference type="PANTHER" id="PTHR43289">
    <property type="entry name" value="MITOGEN-ACTIVATED PROTEIN KINASE KINASE KINASE 20-RELATED"/>
    <property type="match status" value="1"/>
</dbReference>
<evidence type="ECO:0000256" key="3">
    <source>
        <dbReference type="ARBA" id="ARBA00022777"/>
    </source>
</evidence>
<dbReference type="SUPFAM" id="SSF56112">
    <property type="entry name" value="Protein kinase-like (PK-like)"/>
    <property type="match status" value="1"/>
</dbReference>
<evidence type="ECO:0000259" key="8">
    <source>
        <dbReference type="PROSITE" id="PS50011"/>
    </source>
</evidence>
<keyword evidence="7" id="KW-0472">Membrane</keyword>